<comment type="caution">
    <text evidence="1">The sequence shown here is derived from an EMBL/GenBank/DDBJ whole genome shotgun (WGS) entry which is preliminary data.</text>
</comment>
<sequence>RFLKERNTSLLKTQKNHLPGEELNVGGSAVEDFLGESSKTGSETLAFIQEQALSFYTSLTASLVEGLPQSDAVFRSMAQLLSPQDRLKITGKAVGELGATLGLCSSPEEVNELNKEFLDYQLAGEDEGPGDANGTNEGVQNGLVAPSLEQHWSTVLKASASTSIFRKLALTLLAMPCPPLEAQKVFNQTLVNWDSVTDSVTESELDSVKELDLTIDSTLS</sequence>
<evidence type="ECO:0000313" key="2">
    <source>
        <dbReference type="Proteomes" id="UP001157502"/>
    </source>
</evidence>
<organism evidence="1 2">
    <name type="scientific">Dallia pectoralis</name>
    <name type="common">Alaska blackfish</name>
    <dbReference type="NCBI Taxonomy" id="75939"/>
    <lineage>
        <taxon>Eukaryota</taxon>
        <taxon>Metazoa</taxon>
        <taxon>Chordata</taxon>
        <taxon>Craniata</taxon>
        <taxon>Vertebrata</taxon>
        <taxon>Euteleostomi</taxon>
        <taxon>Actinopterygii</taxon>
        <taxon>Neopterygii</taxon>
        <taxon>Teleostei</taxon>
        <taxon>Protacanthopterygii</taxon>
        <taxon>Esociformes</taxon>
        <taxon>Umbridae</taxon>
        <taxon>Dallia</taxon>
    </lineage>
</organism>
<protein>
    <submittedName>
        <fullName evidence="1">Uncharacterized protein</fullName>
    </submittedName>
</protein>
<feature type="non-terminal residue" evidence="1">
    <location>
        <position position="220"/>
    </location>
</feature>
<feature type="non-terminal residue" evidence="1">
    <location>
        <position position="1"/>
    </location>
</feature>
<accession>A0ACC2HLY1</accession>
<gene>
    <name evidence="1" type="ORF">DPEC_G00011350</name>
</gene>
<proteinExistence type="predicted"/>
<keyword evidence="2" id="KW-1185">Reference proteome</keyword>
<dbReference type="Proteomes" id="UP001157502">
    <property type="component" value="Chromosome 1"/>
</dbReference>
<reference evidence="1" key="1">
    <citation type="submission" date="2021-05" db="EMBL/GenBank/DDBJ databases">
        <authorList>
            <person name="Pan Q."/>
            <person name="Jouanno E."/>
            <person name="Zahm M."/>
            <person name="Klopp C."/>
            <person name="Cabau C."/>
            <person name="Louis A."/>
            <person name="Berthelot C."/>
            <person name="Parey E."/>
            <person name="Roest Crollius H."/>
            <person name="Montfort J."/>
            <person name="Robinson-Rechavi M."/>
            <person name="Bouchez O."/>
            <person name="Lampietro C."/>
            <person name="Lopez Roques C."/>
            <person name="Donnadieu C."/>
            <person name="Postlethwait J."/>
            <person name="Bobe J."/>
            <person name="Dillon D."/>
            <person name="Chandos A."/>
            <person name="von Hippel F."/>
            <person name="Guiguen Y."/>
        </authorList>
    </citation>
    <scope>NUCLEOTIDE SEQUENCE</scope>
    <source>
        <strain evidence="1">YG-Jan2019</strain>
    </source>
</reference>
<dbReference type="EMBL" id="CM055728">
    <property type="protein sequence ID" value="KAJ8016822.1"/>
    <property type="molecule type" value="Genomic_DNA"/>
</dbReference>
<name>A0ACC2HLY1_DALPE</name>
<evidence type="ECO:0000313" key="1">
    <source>
        <dbReference type="EMBL" id="KAJ8016822.1"/>
    </source>
</evidence>